<keyword evidence="12" id="KW-0106">Calcium</keyword>
<gene>
    <name evidence="22" type="primary">Contig1226.g1343</name>
    <name evidence="22" type="ORF">STYLEM_11971</name>
</gene>
<feature type="domain" description="EF-hand" evidence="21">
    <location>
        <begin position="441"/>
        <end position="476"/>
    </location>
</feature>
<evidence type="ECO:0000313" key="22">
    <source>
        <dbReference type="EMBL" id="CDW82934.1"/>
    </source>
</evidence>
<dbReference type="SMART" id="SM00054">
    <property type="entry name" value="EFh"/>
    <property type="match status" value="4"/>
</dbReference>
<evidence type="ECO:0000313" key="23">
    <source>
        <dbReference type="Proteomes" id="UP000039865"/>
    </source>
</evidence>
<dbReference type="PROSITE" id="PS50222">
    <property type="entry name" value="EF_HAND_2"/>
    <property type="match status" value="4"/>
</dbReference>
<dbReference type="SMART" id="SM00220">
    <property type="entry name" value="S_TKc"/>
    <property type="match status" value="1"/>
</dbReference>
<comment type="function">
    <text evidence="16">Plays a fundamental role in microtubule organizing center structure and function. Component of the infraciliary lattice (ICL) and the ciliary basal bodies.</text>
</comment>
<dbReference type="PROSITE" id="PS00018">
    <property type="entry name" value="EF_HAND_1"/>
    <property type="match status" value="3"/>
</dbReference>
<dbReference type="InterPro" id="IPR011009">
    <property type="entry name" value="Kinase-like_dom_sf"/>
</dbReference>
<evidence type="ECO:0000256" key="18">
    <source>
        <dbReference type="ARBA" id="ARBA00048679"/>
    </source>
</evidence>
<evidence type="ECO:0000256" key="15">
    <source>
        <dbReference type="ARBA" id="ARBA00024334"/>
    </source>
</evidence>
<evidence type="ECO:0000256" key="8">
    <source>
        <dbReference type="ARBA" id="ARBA00022723"/>
    </source>
</evidence>
<dbReference type="InterPro" id="IPR018247">
    <property type="entry name" value="EF_Hand_1_Ca_BS"/>
</dbReference>
<comment type="subcellular location">
    <subcellularLocation>
        <location evidence="2">Cytoplasm</location>
        <location evidence="2">Cytoskeleton</location>
    </subcellularLocation>
</comment>
<evidence type="ECO:0000256" key="5">
    <source>
        <dbReference type="ARBA" id="ARBA00022490"/>
    </source>
</evidence>
<dbReference type="InterPro" id="IPR017441">
    <property type="entry name" value="Protein_kinase_ATP_BS"/>
</dbReference>
<organism evidence="22 23">
    <name type="scientific">Stylonychia lemnae</name>
    <name type="common">Ciliate</name>
    <dbReference type="NCBI Taxonomy" id="5949"/>
    <lineage>
        <taxon>Eukaryota</taxon>
        <taxon>Sar</taxon>
        <taxon>Alveolata</taxon>
        <taxon>Ciliophora</taxon>
        <taxon>Intramacronucleata</taxon>
        <taxon>Spirotrichea</taxon>
        <taxon>Stichotrichia</taxon>
        <taxon>Sporadotrichida</taxon>
        <taxon>Oxytrichidae</taxon>
        <taxon>Stylonychinae</taxon>
        <taxon>Stylonychia</taxon>
    </lineage>
</organism>
<feature type="domain" description="Protein kinase" evidence="20">
    <location>
        <begin position="98"/>
        <end position="354"/>
    </location>
</feature>
<dbReference type="CDD" id="cd00051">
    <property type="entry name" value="EFh"/>
    <property type="match status" value="2"/>
</dbReference>
<keyword evidence="13 19" id="KW-0067">ATP-binding</keyword>
<name>A0A078AL65_STYLE</name>
<comment type="similarity">
    <text evidence="3">Belongs to the centrin family.</text>
</comment>
<dbReference type="SUPFAM" id="SSF56112">
    <property type="entry name" value="Protein kinase-like (PK-like)"/>
    <property type="match status" value="1"/>
</dbReference>
<dbReference type="FunFam" id="3.30.200.20:FF:000315">
    <property type="entry name" value="Calcium-dependent protein kinase 3"/>
    <property type="match status" value="1"/>
</dbReference>
<evidence type="ECO:0000256" key="12">
    <source>
        <dbReference type="ARBA" id="ARBA00022837"/>
    </source>
</evidence>
<keyword evidence="11 22" id="KW-0418">Kinase</keyword>
<dbReference type="OrthoDB" id="371082at2759"/>
<feature type="domain" description="EF-hand" evidence="21">
    <location>
        <begin position="513"/>
        <end position="547"/>
    </location>
</feature>
<reference evidence="22 23" key="1">
    <citation type="submission" date="2014-06" db="EMBL/GenBank/DDBJ databases">
        <authorList>
            <person name="Swart Estienne"/>
        </authorList>
    </citation>
    <scope>NUCLEOTIDE SEQUENCE [LARGE SCALE GENOMIC DNA]</scope>
    <source>
        <strain evidence="22 23">130c</strain>
    </source>
</reference>
<dbReference type="FunFam" id="1.10.238.10:FF:000178">
    <property type="entry name" value="Calmodulin-2 A"/>
    <property type="match status" value="1"/>
</dbReference>
<dbReference type="Gene3D" id="1.10.238.10">
    <property type="entry name" value="EF-hand"/>
    <property type="match status" value="2"/>
</dbReference>
<keyword evidence="6" id="KW-0723">Serine/threonine-protein kinase</keyword>
<evidence type="ECO:0000259" key="21">
    <source>
        <dbReference type="PROSITE" id="PS50222"/>
    </source>
</evidence>
<feature type="domain" description="EF-hand" evidence="21">
    <location>
        <begin position="477"/>
        <end position="512"/>
    </location>
</feature>
<evidence type="ECO:0000256" key="3">
    <source>
        <dbReference type="ARBA" id="ARBA00005253"/>
    </source>
</evidence>
<keyword evidence="7" id="KW-0808">Transferase</keyword>
<comment type="similarity">
    <text evidence="15">Belongs to the protein kinase superfamily. Ser/Thr protein kinase family. CDPK subfamily.</text>
</comment>
<evidence type="ECO:0000256" key="10">
    <source>
        <dbReference type="ARBA" id="ARBA00022741"/>
    </source>
</evidence>
<feature type="binding site" evidence="19">
    <location>
        <position position="127"/>
    </location>
    <ligand>
        <name>ATP</name>
        <dbReference type="ChEBI" id="CHEBI:30616"/>
    </ligand>
</feature>
<evidence type="ECO:0000259" key="20">
    <source>
        <dbReference type="PROSITE" id="PS50011"/>
    </source>
</evidence>
<dbReference type="Pfam" id="PF13499">
    <property type="entry name" value="EF-hand_7"/>
    <property type="match status" value="2"/>
</dbReference>
<evidence type="ECO:0000256" key="4">
    <source>
        <dbReference type="ARBA" id="ARBA00012513"/>
    </source>
</evidence>
<comment type="catalytic activity">
    <reaction evidence="18">
        <text>L-seryl-[protein] + ATP = O-phospho-L-seryl-[protein] + ADP + H(+)</text>
        <dbReference type="Rhea" id="RHEA:17989"/>
        <dbReference type="Rhea" id="RHEA-COMP:9863"/>
        <dbReference type="Rhea" id="RHEA-COMP:11604"/>
        <dbReference type="ChEBI" id="CHEBI:15378"/>
        <dbReference type="ChEBI" id="CHEBI:29999"/>
        <dbReference type="ChEBI" id="CHEBI:30616"/>
        <dbReference type="ChEBI" id="CHEBI:83421"/>
        <dbReference type="ChEBI" id="CHEBI:456216"/>
        <dbReference type="EC" id="2.7.11.1"/>
    </reaction>
</comment>
<evidence type="ECO:0000256" key="16">
    <source>
        <dbReference type="ARBA" id="ARBA00025692"/>
    </source>
</evidence>
<dbReference type="SUPFAM" id="SSF47473">
    <property type="entry name" value="EF-hand"/>
    <property type="match status" value="1"/>
</dbReference>
<dbReference type="InParanoid" id="A0A078AL65"/>
<dbReference type="GO" id="GO:0004674">
    <property type="term" value="F:protein serine/threonine kinase activity"/>
    <property type="evidence" value="ECO:0007669"/>
    <property type="project" value="UniProtKB-KW"/>
</dbReference>
<keyword evidence="9" id="KW-0677">Repeat</keyword>
<proteinExistence type="inferred from homology"/>
<dbReference type="PROSITE" id="PS50011">
    <property type="entry name" value="PROTEIN_KINASE_DOM"/>
    <property type="match status" value="1"/>
</dbReference>
<feature type="domain" description="EF-hand" evidence="21">
    <location>
        <begin position="403"/>
        <end position="438"/>
    </location>
</feature>
<sequence length="557" mass="64486">MELSQSTTMIKMMEQGALYFKLMKQVIELTKELCKREKKDRDKNYSNEFRLNNSTQKATDPIIDSNNKQPVIHQSSSKIQINTKLFAPKQRKEIESQYKIKETLGQGSFGCVKRIQHKILKEDRALKILKKVSIKSESEFMHEISMLKSIDHPTVLKYYECYQDDYNYYIVTEYCSGGELLNFLINNRAFNEQVAANIMKQLLSAVSYCHSRGIVHRDLKTENILIKDSKDIYNAQIKIIDFGISCKIQPQEKLTSTFGTPYYMAPEVFKQNYTEKCDLWSCGVILFIVLCGYPPFNGKNIQQLKRNIMNAAYSFSNRAWDGVNNTTKNFIAKLLTIDPSKRISAAEALSDKFFKENQQFVPKATKDDTSYLQAMNNLKNFDSHSKMNLALKSYLANYLIQDEYEKNLSKIFQDLDIDRSGTLSKAEFKKAYKFFGEKTFLLDEELDEIFERVDTNNNGQIDYSEFITSASNLNQLMSEKQLKAAFKALDLDGNGQISFQEFEEIFAAGMDIDKEELQGIFREIDTTKNGLINFEEFKTFLKKIFQKISSVQRIAQH</sequence>
<comment type="cofactor">
    <cofactor evidence="1">
        <name>Mg(2+)</name>
        <dbReference type="ChEBI" id="CHEBI:18420"/>
    </cofactor>
</comment>
<keyword evidence="5" id="KW-0963">Cytoplasm</keyword>
<dbReference type="EMBL" id="CCKQ01011375">
    <property type="protein sequence ID" value="CDW82934.1"/>
    <property type="molecule type" value="Genomic_DNA"/>
</dbReference>
<dbReference type="PROSITE" id="PS00107">
    <property type="entry name" value="PROTEIN_KINASE_ATP"/>
    <property type="match status" value="1"/>
</dbReference>
<dbReference type="FunFam" id="1.10.510.10:FF:000726">
    <property type="entry name" value="Calcium-dependent protein kinase, putative"/>
    <property type="match status" value="1"/>
</dbReference>
<evidence type="ECO:0000256" key="17">
    <source>
        <dbReference type="ARBA" id="ARBA00047899"/>
    </source>
</evidence>
<dbReference type="OMA" id="NDTEDCY"/>
<dbReference type="Gene3D" id="1.10.510.10">
    <property type="entry name" value="Transferase(Phosphotransferase) domain 1"/>
    <property type="match status" value="1"/>
</dbReference>
<dbReference type="Proteomes" id="UP000039865">
    <property type="component" value="Unassembled WGS sequence"/>
</dbReference>
<evidence type="ECO:0000256" key="1">
    <source>
        <dbReference type="ARBA" id="ARBA00001946"/>
    </source>
</evidence>
<evidence type="ECO:0000256" key="19">
    <source>
        <dbReference type="PROSITE-ProRule" id="PRU10141"/>
    </source>
</evidence>
<dbReference type="InterPro" id="IPR000719">
    <property type="entry name" value="Prot_kinase_dom"/>
</dbReference>
<dbReference type="EC" id="2.7.11.1" evidence="4"/>
<evidence type="ECO:0000256" key="14">
    <source>
        <dbReference type="ARBA" id="ARBA00023212"/>
    </source>
</evidence>
<keyword evidence="14" id="KW-0206">Cytoskeleton</keyword>
<evidence type="ECO:0000256" key="6">
    <source>
        <dbReference type="ARBA" id="ARBA00022527"/>
    </source>
</evidence>
<accession>A0A078AL65</accession>
<dbReference type="AlphaFoldDB" id="A0A078AL65"/>
<evidence type="ECO:0000256" key="9">
    <source>
        <dbReference type="ARBA" id="ARBA00022737"/>
    </source>
</evidence>
<protein>
    <recommendedName>
        <fullName evidence="4">non-specific serine/threonine protein kinase</fullName>
        <ecNumber evidence="4">2.7.11.1</ecNumber>
    </recommendedName>
</protein>
<dbReference type="Gene3D" id="3.30.200.20">
    <property type="entry name" value="Phosphorylase Kinase, domain 1"/>
    <property type="match status" value="1"/>
</dbReference>
<keyword evidence="23" id="KW-1185">Reference proteome</keyword>
<dbReference type="InterPro" id="IPR008271">
    <property type="entry name" value="Ser/Thr_kinase_AS"/>
</dbReference>
<evidence type="ECO:0000256" key="7">
    <source>
        <dbReference type="ARBA" id="ARBA00022679"/>
    </source>
</evidence>
<dbReference type="PROSITE" id="PS00108">
    <property type="entry name" value="PROTEIN_KINASE_ST"/>
    <property type="match status" value="1"/>
</dbReference>
<keyword evidence="10 19" id="KW-0547">Nucleotide-binding</keyword>
<dbReference type="Pfam" id="PF00069">
    <property type="entry name" value="Pkinase"/>
    <property type="match status" value="1"/>
</dbReference>
<dbReference type="GO" id="GO:0005524">
    <property type="term" value="F:ATP binding"/>
    <property type="evidence" value="ECO:0007669"/>
    <property type="project" value="UniProtKB-UniRule"/>
</dbReference>
<comment type="catalytic activity">
    <reaction evidence="17">
        <text>L-threonyl-[protein] + ATP = O-phospho-L-threonyl-[protein] + ADP + H(+)</text>
        <dbReference type="Rhea" id="RHEA:46608"/>
        <dbReference type="Rhea" id="RHEA-COMP:11060"/>
        <dbReference type="Rhea" id="RHEA-COMP:11605"/>
        <dbReference type="ChEBI" id="CHEBI:15378"/>
        <dbReference type="ChEBI" id="CHEBI:30013"/>
        <dbReference type="ChEBI" id="CHEBI:30616"/>
        <dbReference type="ChEBI" id="CHEBI:61977"/>
        <dbReference type="ChEBI" id="CHEBI:456216"/>
        <dbReference type="EC" id="2.7.11.1"/>
    </reaction>
</comment>
<evidence type="ECO:0000256" key="11">
    <source>
        <dbReference type="ARBA" id="ARBA00022777"/>
    </source>
</evidence>
<dbReference type="PANTHER" id="PTHR24349">
    <property type="entry name" value="SERINE/THREONINE-PROTEIN KINASE"/>
    <property type="match status" value="1"/>
</dbReference>
<keyword evidence="8" id="KW-0479">Metal-binding</keyword>
<evidence type="ECO:0000256" key="2">
    <source>
        <dbReference type="ARBA" id="ARBA00004245"/>
    </source>
</evidence>
<evidence type="ECO:0000256" key="13">
    <source>
        <dbReference type="ARBA" id="ARBA00022840"/>
    </source>
</evidence>
<dbReference type="GO" id="GO:0005509">
    <property type="term" value="F:calcium ion binding"/>
    <property type="evidence" value="ECO:0007669"/>
    <property type="project" value="InterPro"/>
</dbReference>
<dbReference type="InterPro" id="IPR050205">
    <property type="entry name" value="CDPK_Ser/Thr_kinases"/>
</dbReference>
<dbReference type="InterPro" id="IPR011992">
    <property type="entry name" value="EF-hand-dom_pair"/>
</dbReference>
<dbReference type="InterPro" id="IPR002048">
    <property type="entry name" value="EF_hand_dom"/>
</dbReference>
<dbReference type="CDD" id="cd05117">
    <property type="entry name" value="STKc_CAMK"/>
    <property type="match status" value="1"/>
</dbReference>
<dbReference type="GO" id="GO:0005856">
    <property type="term" value="C:cytoskeleton"/>
    <property type="evidence" value="ECO:0007669"/>
    <property type="project" value="UniProtKB-SubCell"/>
</dbReference>